<comment type="caution">
    <text evidence="1">The sequence shown here is derived from an EMBL/GenBank/DDBJ whole genome shotgun (WGS) entry which is preliminary data.</text>
</comment>
<dbReference type="EMBL" id="DXAY01000147">
    <property type="protein sequence ID" value="HIZ74818.1"/>
    <property type="molecule type" value="Genomic_DNA"/>
</dbReference>
<gene>
    <name evidence="1" type="ORF">H9723_06210</name>
</gene>
<accession>A0A9D2G804</accession>
<reference evidence="1" key="1">
    <citation type="journal article" date="2021" name="PeerJ">
        <title>Extensive microbial diversity within the chicken gut microbiome revealed by metagenomics and culture.</title>
        <authorList>
            <person name="Gilroy R."/>
            <person name="Ravi A."/>
            <person name="Getino M."/>
            <person name="Pursley I."/>
            <person name="Horton D.L."/>
            <person name="Alikhan N.F."/>
            <person name="Baker D."/>
            <person name="Gharbi K."/>
            <person name="Hall N."/>
            <person name="Watson M."/>
            <person name="Adriaenssens E.M."/>
            <person name="Foster-Nyarko E."/>
            <person name="Jarju S."/>
            <person name="Secka A."/>
            <person name="Antonio M."/>
            <person name="Oren A."/>
            <person name="Chaudhuri R.R."/>
            <person name="La Ragione R."/>
            <person name="Hildebrand F."/>
            <person name="Pallen M.J."/>
        </authorList>
    </citation>
    <scope>NUCLEOTIDE SEQUENCE</scope>
    <source>
        <strain evidence="1">CHK196-3914</strain>
    </source>
</reference>
<name>A0A9D2G804_9FIRM</name>
<dbReference type="Proteomes" id="UP000824116">
    <property type="component" value="Unassembled WGS sequence"/>
</dbReference>
<protein>
    <recommendedName>
        <fullName evidence="3">DUF2007 domain-containing protein</fullName>
    </recommendedName>
</protein>
<evidence type="ECO:0000313" key="1">
    <source>
        <dbReference type="EMBL" id="HIZ74818.1"/>
    </source>
</evidence>
<organism evidence="1 2">
    <name type="scientific">Candidatus Mediterraneibacter stercoravium</name>
    <dbReference type="NCBI Taxonomy" id="2838685"/>
    <lineage>
        <taxon>Bacteria</taxon>
        <taxon>Bacillati</taxon>
        <taxon>Bacillota</taxon>
        <taxon>Clostridia</taxon>
        <taxon>Lachnospirales</taxon>
        <taxon>Lachnospiraceae</taxon>
        <taxon>Mediterraneibacter</taxon>
    </lineage>
</organism>
<proteinExistence type="predicted"/>
<sequence>MITIFNRKELLITMEMKRQSEVRDILSHNGIDYTVKTMNLQSSAAVGSNRSRVGSFGVNQKYSYEYKIYVHKKDFEKAMALIK</sequence>
<reference evidence="1" key="2">
    <citation type="submission" date="2021-04" db="EMBL/GenBank/DDBJ databases">
        <authorList>
            <person name="Gilroy R."/>
        </authorList>
    </citation>
    <scope>NUCLEOTIDE SEQUENCE</scope>
    <source>
        <strain evidence="1">CHK196-3914</strain>
    </source>
</reference>
<evidence type="ECO:0008006" key="3">
    <source>
        <dbReference type="Google" id="ProtNLM"/>
    </source>
</evidence>
<evidence type="ECO:0000313" key="2">
    <source>
        <dbReference type="Proteomes" id="UP000824116"/>
    </source>
</evidence>
<dbReference type="AlphaFoldDB" id="A0A9D2G804"/>